<keyword evidence="10" id="KW-0866">Nonsense-mediated mRNA decay</keyword>
<dbReference type="InterPro" id="IPR018545">
    <property type="entry name" value="Btz_dom"/>
</dbReference>
<feature type="compositionally biased region" description="Basic and acidic residues" evidence="13">
    <location>
        <begin position="155"/>
        <end position="177"/>
    </location>
</feature>
<evidence type="ECO:0000256" key="3">
    <source>
        <dbReference type="ARBA" id="ARBA00009548"/>
    </source>
</evidence>
<evidence type="ECO:0000256" key="4">
    <source>
        <dbReference type="ARBA" id="ARBA00022448"/>
    </source>
</evidence>
<evidence type="ECO:0000256" key="13">
    <source>
        <dbReference type="SAM" id="MobiDB-lite"/>
    </source>
</evidence>
<feature type="compositionally biased region" description="Basic and acidic residues" evidence="13">
    <location>
        <begin position="127"/>
        <end position="143"/>
    </location>
</feature>
<accession>A0ABR0XJ82</accession>
<name>A0ABR0XJ82_REHGL</name>
<comment type="subcellular location">
    <subcellularLocation>
        <location evidence="2">Cytoplasm</location>
    </subcellularLocation>
    <subcellularLocation>
        <location evidence="1">Nucleus</location>
    </subcellularLocation>
</comment>
<protein>
    <recommendedName>
        <fullName evidence="14">Btz domain-containing protein</fullName>
    </recommendedName>
</protein>
<keyword evidence="5" id="KW-0963">Cytoplasm</keyword>
<feature type="compositionally biased region" description="Basic and acidic residues" evidence="13">
    <location>
        <begin position="194"/>
        <end position="247"/>
    </location>
</feature>
<keyword evidence="6" id="KW-0507">mRNA processing</keyword>
<feature type="compositionally biased region" description="Basic and acidic residues" evidence="13">
    <location>
        <begin position="18"/>
        <end position="52"/>
    </location>
</feature>
<feature type="compositionally biased region" description="Basic and acidic residues" evidence="13">
    <location>
        <begin position="277"/>
        <end position="286"/>
    </location>
</feature>
<evidence type="ECO:0000256" key="8">
    <source>
        <dbReference type="ARBA" id="ARBA00022845"/>
    </source>
</evidence>
<evidence type="ECO:0000256" key="11">
    <source>
        <dbReference type="ARBA" id="ARBA00023187"/>
    </source>
</evidence>
<comment type="similarity">
    <text evidence="3">Belongs to the CASC3 family.</text>
</comment>
<evidence type="ECO:0000256" key="5">
    <source>
        <dbReference type="ARBA" id="ARBA00022490"/>
    </source>
</evidence>
<evidence type="ECO:0000256" key="10">
    <source>
        <dbReference type="ARBA" id="ARBA00023161"/>
    </source>
</evidence>
<evidence type="ECO:0000256" key="7">
    <source>
        <dbReference type="ARBA" id="ARBA00022816"/>
    </source>
</evidence>
<sequence>MSHREDRSSDAKRHRSRFDREPSPKRSRRDDKLEPERPPTNTKLDKDRDLDQKHHRRLQDPLPLEAPLAHDSKVETRTMRKESENKTSGPQNGTKSSSDPTKVPQSRSYFQHDDRGSAGQNGRSFGRRTDKEHGWWRHSKEQQNEGAEVKNVAGDARRNHEKARDSRDDNHVWRHDGYFQMEANQKPPTRKRPSFREQKVPADPEKEKTDKTTADPMTKKRQEDHAVEIGRRDERRPERSFARESNSRDGYGGGGSRYRGRESFTARQGYRPTGGGRVEKWKHDLYNEANRSPSPKNEEDQISKIEALLAS</sequence>
<dbReference type="PANTHER" id="PTHR36364">
    <property type="entry name" value="OS03G0203000 PROTEIN"/>
    <property type="match status" value="1"/>
</dbReference>
<comment type="caution">
    <text evidence="15">The sequence shown here is derived from an EMBL/GenBank/DDBJ whole genome shotgun (WGS) entry which is preliminary data.</text>
</comment>
<dbReference type="PANTHER" id="PTHR36364:SF1">
    <property type="entry name" value="OS03G0203000 PROTEIN"/>
    <property type="match status" value="1"/>
</dbReference>
<feature type="region of interest" description="Disordered" evidence="13">
    <location>
        <begin position="1"/>
        <end position="311"/>
    </location>
</feature>
<feature type="domain" description="Btz" evidence="14">
    <location>
        <begin position="78"/>
        <end position="192"/>
    </location>
</feature>
<evidence type="ECO:0000256" key="9">
    <source>
        <dbReference type="ARBA" id="ARBA00022884"/>
    </source>
</evidence>
<keyword evidence="12" id="KW-0539">Nucleus</keyword>
<evidence type="ECO:0000256" key="2">
    <source>
        <dbReference type="ARBA" id="ARBA00004496"/>
    </source>
</evidence>
<keyword evidence="9" id="KW-0694">RNA-binding</keyword>
<dbReference type="Pfam" id="PF09405">
    <property type="entry name" value="Btz"/>
    <property type="match status" value="1"/>
</dbReference>
<evidence type="ECO:0000313" key="15">
    <source>
        <dbReference type="EMBL" id="KAK6159206.1"/>
    </source>
</evidence>
<keyword evidence="8" id="KW-0810">Translation regulation</keyword>
<gene>
    <name evidence="15" type="ORF">DH2020_006520</name>
</gene>
<keyword evidence="11" id="KW-0508">mRNA splicing</keyword>
<dbReference type="Proteomes" id="UP001318860">
    <property type="component" value="Unassembled WGS sequence"/>
</dbReference>
<proteinExistence type="inferred from homology"/>
<evidence type="ECO:0000256" key="6">
    <source>
        <dbReference type="ARBA" id="ARBA00022664"/>
    </source>
</evidence>
<evidence type="ECO:0000259" key="14">
    <source>
        <dbReference type="Pfam" id="PF09405"/>
    </source>
</evidence>
<keyword evidence="7" id="KW-0509">mRNA transport</keyword>
<feature type="compositionally biased region" description="Basic and acidic residues" evidence="13">
    <location>
        <begin position="68"/>
        <end position="85"/>
    </location>
</feature>
<keyword evidence="4" id="KW-0813">Transport</keyword>
<reference evidence="15 16" key="1">
    <citation type="journal article" date="2021" name="Comput. Struct. Biotechnol. J.">
        <title>De novo genome assembly of the potent medicinal plant Rehmannia glutinosa using nanopore technology.</title>
        <authorList>
            <person name="Ma L."/>
            <person name="Dong C."/>
            <person name="Song C."/>
            <person name="Wang X."/>
            <person name="Zheng X."/>
            <person name="Niu Y."/>
            <person name="Chen S."/>
            <person name="Feng W."/>
        </authorList>
    </citation>
    <scope>NUCLEOTIDE SEQUENCE [LARGE SCALE GENOMIC DNA]</scope>
    <source>
        <strain evidence="15">DH-2019</strain>
    </source>
</reference>
<dbReference type="EMBL" id="JABTTQ020000004">
    <property type="protein sequence ID" value="KAK6159206.1"/>
    <property type="molecule type" value="Genomic_DNA"/>
</dbReference>
<evidence type="ECO:0000313" key="16">
    <source>
        <dbReference type="Proteomes" id="UP001318860"/>
    </source>
</evidence>
<keyword evidence="16" id="KW-1185">Reference proteome</keyword>
<feature type="compositionally biased region" description="Basic and acidic residues" evidence="13">
    <location>
        <begin position="1"/>
        <end position="11"/>
    </location>
</feature>
<organism evidence="15 16">
    <name type="scientific">Rehmannia glutinosa</name>
    <name type="common">Chinese foxglove</name>
    <dbReference type="NCBI Taxonomy" id="99300"/>
    <lineage>
        <taxon>Eukaryota</taxon>
        <taxon>Viridiplantae</taxon>
        <taxon>Streptophyta</taxon>
        <taxon>Embryophyta</taxon>
        <taxon>Tracheophyta</taxon>
        <taxon>Spermatophyta</taxon>
        <taxon>Magnoliopsida</taxon>
        <taxon>eudicotyledons</taxon>
        <taxon>Gunneridae</taxon>
        <taxon>Pentapetalae</taxon>
        <taxon>asterids</taxon>
        <taxon>lamiids</taxon>
        <taxon>Lamiales</taxon>
        <taxon>Orobanchaceae</taxon>
        <taxon>Rehmannieae</taxon>
        <taxon>Rehmannia</taxon>
    </lineage>
</organism>
<feature type="compositionally biased region" description="Polar residues" evidence="13">
    <location>
        <begin position="86"/>
        <end position="109"/>
    </location>
</feature>
<evidence type="ECO:0000256" key="1">
    <source>
        <dbReference type="ARBA" id="ARBA00004123"/>
    </source>
</evidence>
<evidence type="ECO:0000256" key="12">
    <source>
        <dbReference type="ARBA" id="ARBA00023242"/>
    </source>
</evidence>